<name>A0A1I2EYK3_9BACL</name>
<protein>
    <submittedName>
        <fullName evidence="1">Uncharacterized protein</fullName>
    </submittedName>
</protein>
<keyword evidence="2" id="KW-1185">Reference proteome</keyword>
<evidence type="ECO:0000313" key="2">
    <source>
        <dbReference type="Proteomes" id="UP000198855"/>
    </source>
</evidence>
<sequence>MSSPEIYFNESEPAYDPISYDLSVHFGLNSRLLF</sequence>
<dbReference type="EMBL" id="FOMT01000005">
    <property type="protein sequence ID" value="SFE97528.1"/>
    <property type="molecule type" value="Genomic_DNA"/>
</dbReference>
<dbReference type="Proteomes" id="UP000198855">
    <property type="component" value="Unassembled WGS sequence"/>
</dbReference>
<gene>
    <name evidence="1" type="ORF">SAMN05216378_4564</name>
</gene>
<accession>A0A1I2EYK3</accession>
<evidence type="ECO:0000313" key="1">
    <source>
        <dbReference type="EMBL" id="SFE97528.1"/>
    </source>
</evidence>
<proteinExistence type="predicted"/>
<reference evidence="2" key="1">
    <citation type="submission" date="2016-10" db="EMBL/GenBank/DDBJ databases">
        <authorList>
            <person name="Varghese N."/>
            <person name="Submissions S."/>
        </authorList>
    </citation>
    <scope>NUCLEOTIDE SEQUENCE [LARGE SCALE GENOMIC DNA]</scope>
    <source>
        <strain evidence="2">CGMCC 1.10784</strain>
    </source>
</reference>
<dbReference type="AlphaFoldDB" id="A0A1I2EYK3"/>
<organism evidence="1 2">
    <name type="scientific">Paenibacillus catalpae</name>
    <dbReference type="NCBI Taxonomy" id="1045775"/>
    <lineage>
        <taxon>Bacteria</taxon>
        <taxon>Bacillati</taxon>
        <taxon>Bacillota</taxon>
        <taxon>Bacilli</taxon>
        <taxon>Bacillales</taxon>
        <taxon>Paenibacillaceae</taxon>
        <taxon>Paenibacillus</taxon>
    </lineage>
</organism>